<evidence type="ECO:0000256" key="1">
    <source>
        <dbReference type="ARBA" id="ARBA00007116"/>
    </source>
</evidence>
<dbReference type="AlphaFoldDB" id="A0A133U7D2"/>
<evidence type="ECO:0000256" key="5">
    <source>
        <dbReference type="ARBA" id="ARBA00023274"/>
    </source>
</evidence>
<dbReference type="HAMAP" id="MF_01337_A">
    <property type="entry name" value="Ribosomal_uL18_A"/>
    <property type="match status" value="1"/>
</dbReference>
<dbReference type="GO" id="GO:0008097">
    <property type="term" value="F:5S rRNA binding"/>
    <property type="evidence" value="ECO:0007669"/>
    <property type="project" value="InterPro"/>
</dbReference>
<dbReference type="InterPro" id="IPR057268">
    <property type="entry name" value="Ribosomal_L18"/>
</dbReference>
<keyword evidence="2 6" id="KW-0699">rRNA-binding</keyword>
<keyword evidence="3 6" id="KW-0694">RNA-binding</keyword>
<evidence type="ECO:0000256" key="2">
    <source>
        <dbReference type="ARBA" id="ARBA00022730"/>
    </source>
</evidence>
<evidence type="ECO:0000256" key="6">
    <source>
        <dbReference type="HAMAP-Rule" id="MF_01337"/>
    </source>
</evidence>
<proteinExistence type="inferred from homology"/>
<dbReference type="Pfam" id="PF17144">
    <property type="entry name" value="Ribosomal_L5e"/>
    <property type="match status" value="1"/>
</dbReference>
<protein>
    <recommendedName>
        <fullName evidence="6">Large ribosomal subunit protein uL18</fullName>
    </recommendedName>
</protein>
<dbReference type="Proteomes" id="UP000070589">
    <property type="component" value="Unassembled WGS sequence"/>
</dbReference>
<reference evidence="7 8" key="1">
    <citation type="journal article" date="2016" name="Sci. Rep.">
        <title>Metabolic traits of an uncultured archaeal lineage -MSBL1- from brine pools of the Red Sea.</title>
        <authorList>
            <person name="Mwirichia R."/>
            <person name="Alam I."/>
            <person name="Rashid M."/>
            <person name="Vinu M."/>
            <person name="Ba-Alawi W."/>
            <person name="Anthony Kamau A."/>
            <person name="Kamanda Ngugi D."/>
            <person name="Goker M."/>
            <person name="Klenk H.P."/>
            <person name="Bajic V."/>
            <person name="Stingl U."/>
        </authorList>
    </citation>
    <scope>NUCLEOTIDE SEQUENCE [LARGE SCALE GENOMIC DNA]</scope>
    <source>
        <strain evidence="7">SCGC-AAA259D14</strain>
    </source>
</reference>
<dbReference type="CDD" id="cd00432">
    <property type="entry name" value="Ribosomal_L18_L5e"/>
    <property type="match status" value="1"/>
</dbReference>
<accession>A0A133U7D2</accession>
<dbReference type="GO" id="GO:0003735">
    <property type="term" value="F:structural constituent of ribosome"/>
    <property type="evidence" value="ECO:0007669"/>
    <property type="project" value="InterPro"/>
</dbReference>
<comment type="caution">
    <text evidence="7">The sequence shown here is derived from an EMBL/GenBank/DDBJ whole genome shotgun (WGS) entry which is preliminary data.</text>
</comment>
<comment type="subunit">
    <text evidence="6">Part of the 50S ribosomal subunit. Contacts the 5S and 23S rRNAs.</text>
</comment>
<dbReference type="PANTHER" id="PTHR23410:SF12">
    <property type="entry name" value="LARGE RIBOSOMAL SUBUNIT PROTEIN UL18"/>
    <property type="match status" value="1"/>
</dbReference>
<dbReference type="InterPro" id="IPR005485">
    <property type="entry name" value="Rbsml_uL18_euk_arch"/>
</dbReference>
<evidence type="ECO:0000313" key="7">
    <source>
        <dbReference type="EMBL" id="KXA90111.1"/>
    </source>
</evidence>
<comment type="similarity">
    <text evidence="1 6">Belongs to the universal ribosomal protein uL18 family.</text>
</comment>
<keyword evidence="4 6" id="KW-0689">Ribosomal protein</keyword>
<evidence type="ECO:0000313" key="8">
    <source>
        <dbReference type="Proteomes" id="UP000070589"/>
    </source>
</evidence>
<comment type="function">
    <text evidence="6">This is one of the proteins that bind and probably mediate the attachment of the 5S RNA into the large ribosomal subunit, where it forms part of the central protuberance.</text>
</comment>
<dbReference type="NCBIfam" id="NF006342">
    <property type="entry name" value="PRK08569.1"/>
    <property type="match status" value="1"/>
</dbReference>
<dbReference type="PANTHER" id="PTHR23410">
    <property type="entry name" value="RIBOSOMAL PROTEIN L5-RELATED"/>
    <property type="match status" value="1"/>
</dbReference>
<organism evidence="7 8">
    <name type="scientific">candidate division MSBL1 archaeon SCGC-AAA259D14</name>
    <dbReference type="NCBI Taxonomy" id="1698261"/>
    <lineage>
        <taxon>Archaea</taxon>
        <taxon>Methanobacteriati</taxon>
        <taxon>Methanobacteriota</taxon>
        <taxon>candidate division MSBL1</taxon>
    </lineage>
</organism>
<sequence>MTKQGPHRRVLYRRERERRTDYYYRRSLLRSGKPRFIVRISLKNVRAQIATPASEGDEIISSAFSKELSNWDWKGSNSNTPAAYLVGLLCGFRGRESGVEECILDIDRFVASPQAKIFAVLKGGLDAGLDIPHSEDVLPTEKRIQGEHISRYAQKLKSEQEEKYKYQFSKYFEKDLPPEELPDHFKKVKKAIKTQYGE</sequence>
<evidence type="ECO:0000256" key="4">
    <source>
        <dbReference type="ARBA" id="ARBA00022980"/>
    </source>
</evidence>
<dbReference type="GO" id="GO:0022625">
    <property type="term" value="C:cytosolic large ribosomal subunit"/>
    <property type="evidence" value="ECO:0007669"/>
    <property type="project" value="TreeGrafter"/>
</dbReference>
<dbReference type="EMBL" id="LHXL01000013">
    <property type="protein sequence ID" value="KXA90111.1"/>
    <property type="molecule type" value="Genomic_DNA"/>
</dbReference>
<keyword evidence="8" id="KW-1185">Reference proteome</keyword>
<dbReference type="InterPro" id="IPR057267">
    <property type="entry name" value="Rbsml_uL18_arch"/>
</dbReference>
<evidence type="ECO:0000256" key="3">
    <source>
        <dbReference type="ARBA" id="ARBA00022884"/>
    </source>
</evidence>
<dbReference type="SUPFAM" id="SSF53137">
    <property type="entry name" value="Translational machinery components"/>
    <property type="match status" value="1"/>
</dbReference>
<dbReference type="GO" id="GO:0000027">
    <property type="term" value="P:ribosomal large subunit assembly"/>
    <property type="evidence" value="ECO:0007669"/>
    <property type="project" value="TreeGrafter"/>
</dbReference>
<name>A0A133U7D2_9EURY</name>
<dbReference type="Gene3D" id="3.30.420.100">
    <property type="match status" value="1"/>
</dbReference>
<dbReference type="GO" id="GO:0006412">
    <property type="term" value="P:translation"/>
    <property type="evidence" value="ECO:0007669"/>
    <property type="project" value="UniProtKB-UniRule"/>
</dbReference>
<gene>
    <name evidence="6" type="primary">rpl18</name>
    <name evidence="7" type="ORF">AKJ62_01725</name>
</gene>
<keyword evidence="5 6" id="KW-0687">Ribonucleoprotein</keyword>